<evidence type="ECO:0000313" key="3">
    <source>
        <dbReference type="Proteomes" id="UP000295345"/>
    </source>
</evidence>
<sequence length="210" mass="20909">MPHGSNSAARSTRPADPGGHGNRPPAGPAGGEACGRRARRAPASGRSGHRADDVRRDVLGRRARVLAEDEPGRARRARVEQVDVEGAGAGAATGGHLAGGAVRPGRSRGAGGEAGGGAGVLVVGRQRAHVLGAGDVLDVTAAALCRRRGGAGHEDDGGRHREDSGASHYTSRESCASASSGVGGSRHTLVSAPGGRQAHGRDHVKLAPGA</sequence>
<dbReference type="EMBL" id="SMKI01000429">
    <property type="protein sequence ID" value="TDC67189.1"/>
    <property type="molecule type" value="Genomic_DNA"/>
</dbReference>
<evidence type="ECO:0000256" key="1">
    <source>
        <dbReference type="SAM" id="MobiDB-lite"/>
    </source>
</evidence>
<dbReference type="Proteomes" id="UP000295345">
    <property type="component" value="Unassembled WGS sequence"/>
</dbReference>
<gene>
    <name evidence="2" type="ORF">E1283_29090</name>
</gene>
<feature type="compositionally biased region" description="Polar residues" evidence="1">
    <location>
        <begin position="1"/>
        <end position="10"/>
    </location>
</feature>
<feature type="region of interest" description="Disordered" evidence="1">
    <location>
        <begin position="1"/>
        <end position="117"/>
    </location>
</feature>
<name>A0A4R4SYA0_9ACTN</name>
<dbReference type="AlphaFoldDB" id="A0A4R4SYA0"/>
<feature type="region of interest" description="Disordered" evidence="1">
    <location>
        <begin position="149"/>
        <end position="210"/>
    </location>
</feature>
<accession>A0A4R4SYA0</accession>
<keyword evidence="3" id="KW-1185">Reference proteome</keyword>
<feature type="compositionally biased region" description="Gly residues" evidence="1">
    <location>
        <begin position="87"/>
        <end position="98"/>
    </location>
</feature>
<proteinExistence type="predicted"/>
<feature type="compositionally biased region" description="Basic and acidic residues" evidence="1">
    <location>
        <begin position="199"/>
        <end position="210"/>
    </location>
</feature>
<feature type="compositionally biased region" description="Basic and acidic residues" evidence="1">
    <location>
        <begin position="151"/>
        <end position="165"/>
    </location>
</feature>
<organism evidence="2 3">
    <name type="scientific">Streptomyces hainanensis</name>
    <dbReference type="NCBI Taxonomy" id="402648"/>
    <lineage>
        <taxon>Bacteria</taxon>
        <taxon>Bacillati</taxon>
        <taxon>Actinomycetota</taxon>
        <taxon>Actinomycetes</taxon>
        <taxon>Kitasatosporales</taxon>
        <taxon>Streptomycetaceae</taxon>
        <taxon>Streptomyces</taxon>
    </lineage>
</organism>
<reference evidence="2 3" key="1">
    <citation type="submission" date="2019-03" db="EMBL/GenBank/DDBJ databases">
        <title>Draft genome sequences of novel Actinobacteria.</title>
        <authorList>
            <person name="Sahin N."/>
            <person name="Ay H."/>
            <person name="Saygin H."/>
        </authorList>
    </citation>
    <scope>NUCLEOTIDE SEQUENCE [LARGE SCALE GENOMIC DNA]</scope>
    <source>
        <strain evidence="2 3">DSM 41900</strain>
    </source>
</reference>
<evidence type="ECO:0000313" key="2">
    <source>
        <dbReference type="EMBL" id="TDC67189.1"/>
    </source>
</evidence>
<protein>
    <submittedName>
        <fullName evidence="2">Uncharacterized protein</fullName>
    </submittedName>
</protein>
<feature type="compositionally biased region" description="Gly residues" evidence="1">
    <location>
        <begin position="108"/>
        <end position="117"/>
    </location>
</feature>
<feature type="compositionally biased region" description="Basic and acidic residues" evidence="1">
    <location>
        <begin position="49"/>
        <end position="81"/>
    </location>
</feature>
<comment type="caution">
    <text evidence="2">The sequence shown here is derived from an EMBL/GenBank/DDBJ whole genome shotgun (WGS) entry which is preliminary data.</text>
</comment>